<organism evidence="1 2">
    <name type="scientific">Naganishia vaughanmartiniae</name>
    <dbReference type="NCBI Taxonomy" id="1424756"/>
    <lineage>
        <taxon>Eukaryota</taxon>
        <taxon>Fungi</taxon>
        <taxon>Dikarya</taxon>
        <taxon>Basidiomycota</taxon>
        <taxon>Agaricomycotina</taxon>
        <taxon>Tremellomycetes</taxon>
        <taxon>Filobasidiales</taxon>
        <taxon>Filobasidiaceae</taxon>
        <taxon>Naganishia</taxon>
    </lineage>
</organism>
<evidence type="ECO:0000313" key="1">
    <source>
        <dbReference type="EMBL" id="KAJ9121687.1"/>
    </source>
</evidence>
<keyword evidence="2" id="KW-1185">Reference proteome</keyword>
<name>A0ACC2XCM8_9TREE</name>
<comment type="caution">
    <text evidence="1">The sequence shown here is derived from an EMBL/GenBank/DDBJ whole genome shotgun (WGS) entry which is preliminary data.</text>
</comment>
<evidence type="ECO:0000313" key="2">
    <source>
        <dbReference type="Proteomes" id="UP001243375"/>
    </source>
</evidence>
<dbReference type="EMBL" id="JASBWU010000005">
    <property type="protein sequence ID" value="KAJ9121687.1"/>
    <property type="molecule type" value="Genomic_DNA"/>
</dbReference>
<reference evidence="1" key="1">
    <citation type="submission" date="2023-04" db="EMBL/GenBank/DDBJ databases">
        <title>Draft Genome sequencing of Naganishia species isolated from polar environments using Oxford Nanopore Technology.</title>
        <authorList>
            <person name="Leo P."/>
            <person name="Venkateswaran K."/>
        </authorList>
    </citation>
    <scope>NUCLEOTIDE SEQUENCE</scope>
    <source>
        <strain evidence="1">MNA-CCFEE 5425</strain>
    </source>
</reference>
<accession>A0ACC2XCM8</accession>
<proteinExistence type="predicted"/>
<sequence>MANNLKAYLAERYMSGAKADAILARSTTTSESGEPKRKKRKVRKELQHSTTTITQGSGIGVVDEDEFGGFRNTEEDEEDGADVPVVAEGVKEFRKKTGGWVKGGERPDGSGEEHNRRDGEEEELEQGESSLAAAAPPSKKRGGLLTAADLALEIEQQRAAAAAAASKTRKTDNNENTGDDDDEHDDAPNPHETIHRDATGAKIDPLALQQAEQTRLATEARKTAEKAQWSRGLVQRREMEEKRKREQGMGREDVARYADDARMNEEMREVERPDDPMAAYLTVSLLLTVPLCSGNRTDEAPCDPLLTVVNVETKI</sequence>
<dbReference type="Proteomes" id="UP001243375">
    <property type="component" value="Unassembled WGS sequence"/>
</dbReference>
<protein>
    <submittedName>
        <fullName evidence="1">Uncharacterized protein</fullName>
    </submittedName>
</protein>
<gene>
    <name evidence="1" type="ORF">QFC22_002307</name>
</gene>